<dbReference type="FunFam" id="3.30.200.20:FF:000194">
    <property type="entry name" value="protein-tyrosine kinase 2-beta isoform X1"/>
    <property type="match status" value="1"/>
</dbReference>
<keyword evidence="11 16" id="KW-0829">Tyrosine-protein kinase</keyword>
<dbReference type="Gene3D" id="1.10.510.10">
    <property type="entry name" value="Transferase(Phosphotransferase) domain 1"/>
    <property type="match status" value="1"/>
</dbReference>
<comment type="similarity">
    <text evidence="13">Belongs to the protein kinase superfamily. Tyr protein kinase family. Fes/fps subfamily.</text>
</comment>
<organism evidence="19 20">
    <name type="scientific">Angiostrongylus cantonensis</name>
    <name type="common">Rat lungworm</name>
    <dbReference type="NCBI Taxonomy" id="6313"/>
    <lineage>
        <taxon>Eukaryota</taxon>
        <taxon>Metazoa</taxon>
        <taxon>Ecdysozoa</taxon>
        <taxon>Nematoda</taxon>
        <taxon>Chromadorea</taxon>
        <taxon>Rhabditida</taxon>
        <taxon>Rhabditina</taxon>
        <taxon>Rhabditomorpha</taxon>
        <taxon>Strongyloidea</taxon>
        <taxon>Metastrongylidae</taxon>
        <taxon>Angiostrongylus</taxon>
    </lineage>
</organism>
<dbReference type="PROSITE" id="PS00109">
    <property type="entry name" value="PROTEIN_KINASE_TYR"/>
    <property type="match status" value="1"/>
</dbReference>
<dbReference type="GO" id="GO:0005524">
    <property type="term" value="F:ATP binding"/>
    <property type="evidence" value="ECO:0007669"/>
    <property type="project" value="UniProtKB-UniRule"/>
</dbReference>
<dbReference type="InterPro" id="IPR011009">
    <property type="entry name" value="Kinase-like_dom_sf"/>
</dbReference>
<dbReference type="PROSITE" id="PS00107">
    <property type="entry name" value="PROTEIN_KINASE_ATP"/>
    <property type="match status" value="1"/>
</dbReference>
<evidence type="ECO:0000256" key="9">
    <source>
        <dbReference type="ARBA" id="ARBA00022999"/>
    </source>
</evidence>
<evidence type="ECO:0000256" key="13">
    <source>
        <dbReference type="ARBA" id="ARBA00061333"/>
    </source>
</evidence>
<keyword evidence="3" id="KW-1003">Cell membrane</keyword>
<dbReference type="PROSITE" id="PS50011">
    <property type="entry name" value="PROTEIN_KINASE_DOM"/>
    <property type="match status" value="1"/>
</dbReference>
<dbReference type="STRING" id="6313.A0A0K0DER5"/>
<dbReference type="CDD" id="cd00192">
    <property type="entry name" value="PTKc"/>
    <property type="match status" value="1"/>
</dbReference>
<keyword evidence="7 16" id="KW-0418">Kinase</keyword>
<evidence type="ECO:0000256" key="2">
    <source>
        <dbReference type="ARBA" id="ARBA00004496"/>
    </source>
</evidence>
<comment type="catalytic activity">
    <reaction evidence="12 16">
        <text>L-tyrosyl-[protein] + ATP = O-phospho-L-tyrosyl-[protein] + ADP + H(+)</text>
        <dbReference type="Rhea" id="RHEA:10596"/>
        <dbReference type="Rhea" id="RHEA-COMP:10136"/>
        <dbReference type="Rhea" id="RHEA-COMP:20101"/>
        <dbReference type="ChEBI" id="CHEBI:15378"/>
        <dbReference type="ChEBI" id="CHEBI:30616"/>
        <dbReference type="ChEBI" id="CHEBI:46858"/>
        <dbReference type="ChEBI" id="CHEBI:61978"/>
        <dbReference type="ChEBI" id="CHEBI:456216"/>
        <dbReference type="EC" id="2.7.10.2"/>
    </reaction>
</comment>
<dbReference type="InterPro" id="IPR035849">
    <property type="entry name" value="Fes/Fps/Fer_SH2"/>
</dbReference>
<keyword evidence="19" id="KW-1185">Reference proteome</keyword>
<evidence type="ECO:0000256" key="7">
    <source>
        <dbReference type="ARBA" id="ARBA00022777"/>
    </source>
</evidence>
<keyword evidence="8 15" id="KW-0067">ATP-binding</keyword>
<evidence type="ECO:0000256" key="5">
    <source>
        <dbReference type="ARBA" id="ARBA00022679"/>
    </source>
</evidence>
<evidence type="ECO:0000313" key="20">
    <source>
        <dbReference type="WBParaSite" id="ACAC_0000938501-mRNA-1"/>
    </source>
</evidence>
<name>A0A0K0DER5_ANGCA</name>
<dbReference type="SUPFAM" id="SSF56112">
    <property type="entry name" value="Protein kinase-like (PK-like)"/>
    <property type="match status" value="1"/>
</dbReference>
<keyword evidence="10" id="KW-0472">Membrane</keyword>
<accession>A0A0K0DER5</accession>
<dbReference type="GO" id="GO:0005737">
    <property type="term" value="C:cytoplasm"/>
    <property type="evidence" value="ECO:0007669"/>
    <property type="project" value="UniProtKB-SubCell"/>
</dbReference>
<dbReference type="InterPro" id="IPR000980">
    <property type="entry name" value="SH2"/>
</dbReference>
<dbReference type="PANTHER" id="PTHR24418">
    <property type="entry name" value="TYROSINE-PROTEIN KINASE"/>
    <property type="match status" value="1"/>
</dbReference>
<evidence type="ECO:0000256" key="6">
    <source>
        <dbReference type="ARBA" id="ARBA00022741"/>
    </source>
</evidence>
<evidence type="ECO:0000256" key="1">
    <source>
        <dbReference type="ARBA" id="ARBA00004202"/>
    </source>
</evidence>
<dbReference type="GO" id="GO:0004715">
    <property type="term" value="F:non-membrane spanning protein tyrosine kinase activity"/>
    <property type="evidence" value="ECO:0007669"/>
    <property type="project" value="UniProtKB-EC"/>
</dbReference>
<dbReference type="Gene3D" id="3.30.505.10">
    <property type="entry name" value="SH2 domain"/>
    <property type="match status" value="1"/>
</dbReference>
<dbReference type="InterPro" id="IPR036860">
    <property type="entry name" value="SH2_dom_sf"/>
</dbReference>
<dbReference type="InterPro" id="IPR017441">
    <property type="entry name" value="Protein_kinase_ATP_BS"/>
</dbReference>
<dbReference type="Proteomes" id="UP000035642">
    <property type="component" value="Unassembled WGS sequence"/>
</dbReference>
<evidence type="ECO:0000256" key="16">
    <source>
        <dbReference type="RuleBase" id="RU362096"/>
    </source>
</evidence>
<feature type="domain" description="Protein kinase" evidence="18">
    <location>
        <begin position="169"/>
        <end position="400"/>
    </location>
</feature>
<dbReference type="CDD" id="cd10361">
    <property type="entry name" value="SH2_Fps_family"/>
    <property type="match status" value="1"/>
</dbReference>
<evidence type="ECO:0000256" key="15">
    <source>
        <dbReference type="PROSITE-ProRule" id="PRU10141"/>
    </source>
</evidence>
<reference evidence="20" key="2">
    <citation type="submission" date="2017-02" db="UniProtKB">
        <authorList>
            <consortium name="WormBaseParasite"/>
        </authorList>
    </citation>
    <scope>IDENTIFICATION</scope>
</reference>
<dbReference type="InterPro" id="IPR008266">
    <property type="entry name" value="Tyr_kinase_AS"/>
</dbReference>
<keyword evidence="4" id="KW-0963">Cytoplasm</keyword>
<dbReference type="AlphaFoldDB" id="A0A0K0DER5"/>
<proteinExistence type="inferred from homology"/>
<dbReference type="InterPro" id="IPR001245">
    <property type="entry name" value="Ser-Thr/Tyr_kinase_cat_dom"/>
</dbReference>
<evidence type="ECO:0000256" key="4">
    <source>
        <dbReference type="ARBA" id="ARBA00022490"/>
    </source>
</evidence>
<evidence type="ECO:0000256" key="14">
    <source>
        <dbReference type="PROSITE-ProRule" id="PRU00191"/>
    </source>
</evidence>
<dbReference type="InterPro" id="IPR000719">
    <property type="entry name" value="Prot_kinase_dom"/>
</dbReference>
<evidence type="ECO:0000256" key="3">
    <source>
        <dbReference type="ARBA" id="ARBA00022475"/>
    </source>
</evidence>
<keyword evidence="6 15" id="KW-0547">Nucleotide-binding</keyword>
<dbReference type="PRINTS" id="PR00109">
    <property type="entry name" value="TYRKINASE"/>
</dbReference>
<protein>
    <recommendedName>
        <fullName evidence="16">Tyrosine-protein kinase</fullName>
        <ecNumber evidence="16">2.7.10.2</ecNumber>
    </recommendedName>
</protein>
<reference evidence="19" key="1">
    <citation type="submission" date="2012-09" db="EMBL/GenBank/DDBJ databases">
        <authorList>
            <person name="Martin A.A."/>
        </authorList>
    </citation>
    <scope>NUCLEOTIDE SEQUENCE</scope>
</reference>
<sequence length="400" mass="45476">MSEVQPDKPGSVPDKPVAVVNSLEKEEEKVLKEFSFYHGFLPREDLLFVLKNEGDYLLRMSEVDSSEKTVTFLDDPARKRAIVLSISAEIPSPDTTASVMGTPNPQLKIKNIIIRRLSSKYFVEISKPFDTIKDLVEYYQKNPGYLNRSKFILKTPISQQRWEFLHSDVQVGKLLGEGQFGEVREGTVRRKQQTLQVAIKLAKGTGDMSKAKIKEMMREARLIRNFKHRNIVRLYGVAVDEQPLYILLELVKGGSLNVYLKTHGEAVSSSERMSMCKGAAQGVEYIHKQSCIHMDLAARNCLYSEDKVVKISDFGLSRLGTQYTIRSSRKLPIRWLAPETISAFTFSLKTDVFSYGVMVYEIFTSGKEPWDGFTNTEVKKLVRCFIVEINGDVVIDFTML</sequence>
<dbReference type="PROSITE" id="PS50001">
    <property type="entry name" value="SH2"/>
    <property type="match status" value="1"/>
</dbReference>
<keyword evidence="9 14" id="KW-0727">SH2 domain</keyword>
<dbReference type="EC" id="2.7.10.2" evidence="16"/>
<evidence type="ECO:0000256" key="10">
    <source>
        <dbReference type="ARBA" id="ARBA00023136"/>
    </source>
</evidence>
<dbReference type="Pfam" id="PF07714">
    <property type="entry name" value="PK_Tyr_Ser-Thr"/>
    <property type="match status" value="1"/>
</dbReference>
<dbReference type="InterPro" id="IPR050198">
    <property type="entry name" value="Non-receptor_tyrosine_kinases"/>
</dbReference>
<comment type="subcellular location">
    <subcellularLocation>
        <location evidence="1">Cell membrane</location>
        <topology evidence="1">Peripheral membrane protein</topology>
    </subcellularLocation>
    <subcellularLocation>
        <location evidence="2">Cytoplasm</location>
    </subcellularLocation>
</comment>
<evidence type="ECO:0000256" key="12">
    <source>
        <dbReference type="ARBA" id="ARBA00051245"/>
    </source>
</evidence>
<evidence type="ECO:0000256" key="11">
    <source>
        <dbReference type="ARBA" id="ARBA00023137"/>
    </source>
</evidence>
<dbReference type="SUPFAM" id="SSF55550">
    <property type="entry name" value="SH2 domain"/>
    <property type="match status" value="1"/>
</dbReference>
<evidence type="ECO:0000259" key="17">
    <source>
        <dbReference type="PROSITE" id="PS50001"/>
    </source>
</evidence>
<feature type="binding site" evidence="15">
    <location>
        <position position="200"/>
    </location>
    <ligand>
        <name>ATP</name>
        <dbReference type="ChEBI" id="CHEBI:30616"/>
    </ligand>
</feature>
<evidence type="ECO:0000259" key="18">
    <source>
        <dbReference type="PROSITE" id="PS50011"/>
    </source>
</evidence>
<dbReference type="SMART" id="SM00252">
    <property type="entry name" value="SH2"/>
    <property type="match status" value="1"/>
</dbReference>
<dbReference type="WBParaSite" id="ACAC_0000938501-mRNA-1">
    <property type="protein sequence ID" value="ACAC_0000938501-mRNA-1"/>
    <property type="gene ID" value="ACAC_0000938501"/>
</dbReference>
<dbReference type="Pfam" id="PF00017">
    <property type="entry name" value="SH2"/>
    <property type="match status" value="1"/>
</dbReference>
<dbReference type="GO" id="GO:0005886">
    <property type="term" value="C:plasma membrane"/>
    <property type="evidence" value="ECO:0007669"/>
    <property type="project" value="UniProtKB-SubCell"/>
</dbReference>
<keyword evidence="5 16" id="KW-0808">Transferase</keyword>
<feature type="domain" description="SH2" evidence="17">
    <location>
        <begin position="36"/>
        <end position="157"/>
    </location>
</feature>
<evidence type="ECO:0000313" key="19">
    <source>
        <dbReference type="Proteomes" id="UP000035642"/>
    </source>
</evidence>
<evidence type="ECO:0000256" key="8">
    <source>
        <dbReference type="ARBA" id="ARBA00022840"/>
    </source>
</evidence>